<comment type="caution">
    <text evidence="2">The sequence shown here is derived from an EMBL/GenBank/DDBJ whole genome shotgun (WGS) entry which is preliminary data.</text>
</comment>
<dbReference type="SMART" id="SM00564">
    <property type="entry name" value="PQQ"/>
    <property type="match status" value="6"/>
</dbReference>
<dbReference type="Gene3D" id="2.130.10.10">
    <property type="entry name" value="YVTN repeat-like/Quinoprotein amine dehydrogenase"/>
    <property type="match status" value="2"/>
</dbReference>
<dbReference type="PANTHER" id="PTHR34512">
    <property type="entry name" value="CELL SURFACE PROTEIN"/>
    <property type="match status" value="1"/>
</dbReference>
<evidence type="ECO:0000259" key="1">
    <source>
        <dbReference type="Pfam" id="PF13360"/>
    </source>
</evidence>
<sequence length="613" mass="67522">MKLWLALSMLLVFASVTIAGTFQGDVSHLGNFSQGIEGQIIPKVGWKTYISGLVGAQPVYSNGMIFVTNWYGWGEWNPGLYVLNASNGEIMMSFPEIQGASTAFVYGDKVIVGGMKFNKNSYQGYLYIVNLTSSSVSEVLLDPQESWYGIASSPIVYNESIYVLTHSNGTLWKLSLEGEVIGKFITGGEISPYTSPATIDGLICFAGNKSGNAIFCVDEDLNELFNISVDSKITNTPTLYGDLLIFATEKSLYFVNVTEKRIIKTMNFNGSLSSAAVGDRIYIGSRDGKLYAINKTKLEIDWFFEANGRIDSSPAFADGVVYFATNVREGTIYAVREGKELWHYRLKPPEGSYYNIMSSPFIADGKLFIGTDSGHVYCFNSTGTIEFDVRLAPGKLFIDNIEISGVSALAALYEASKYQLEDAQISFEVKISQFNGNVFVSSIMGLEPTPDWSWWWSIWNSTDPLEVSADAYILKDDETVYYCYGSSANFIHGPENSKVVLKITAKVMPLRITGFEVSDGKRGGNVTASVSIATAEEGWFLVVVSGVSERGDYIAGISTFHLCKGEELTVPVLIHVPQRNEAGNYRLFAAVYRLQDYPNNFIAISQPRVILVG</sequence>
<dbReference type="SUPFAM" id="SSF50998">
    <property type="entry name" value="Quinoprotein alcohol dehydrogenase-like"/>
    <property type="match status" value="2"/>
</dbReference>
<dbReference type="AlphaFoldDB" id="A0A7J2TKD5"/>
<dbReference type="Pfam" id="PF13360">
    <property type="entry name" value="PQQ_2"/>
    <property type="match status" value="1"/>
</dbReference>
<dbReference type="InterPro" id="IPR018391">
    <property type="entry name" value="PQQ_b-propeller_rpt"/>
</dbReference>
<dbReference type="EMBL" id="DSLA01000103">
    <property type="protein sequence ID" value="HEH35828.1"/>
    <property type="molecule type" value="Genomic_DNA"/>
</dbReference>
<dbReference type="InterPro" id="IPR002372">
    <property type="entry name" value="PQQ_rpt_dom"/>
</dbReference>
<accession>A0A7J2TKD5</accession>
<dbReference type="Gene3D" id="2.170.130.30">
    <property type="match status" value="1"/>
</dbReference>
<gene>
    <name evidence="2" type="ORF">ENP88_06800</name>
</gene>
<proteinExistence type="predicted"/>
<dbReference type="PANTHER" id="PTHR34512:SF30">
    <property type="entry name" value="OUTER MEMBRANE PROTEIN ASSEMBLY FACTOR BAMB"/>
    <property type="match status" value="1"/>
</dbReference>
<dbReference type="Gene3D" id="2.40.10.480">
    <property type="match status" value="1"/>
</dbReference>
<feature type="domain" description="Pyrrolo-quinoline quinone repeat" evidence="1">
    <location>
        <begin position="269"/>
        <end position="380"/>
    </location>
</feature>
<name>A0A7J2TKD5_ARCFL</name>
<reference evidence="2" key="1">
    <citation type="journal article" date="2020" name="mSystems">
        <title>Genome- and Community-Level Interaction Insights into Carbon Utilization and Element Cycling Functions of Hydrothermarchaeota in Hydrothermal Sediment.</title>
        <authorList>
            <person name="Zhou Z."/>
            <person name="Liu Y."/>
            <person name="Xu W."/>
            <person name="Pan J."/>
            <person name="Luo Z.H."/>
            <person name="Li M."/>
        </authorList>
    </citation>
    <scope>NUCLEOTIDE SEQUENCE [LARGE SCALE GENOMIC DNA]</scope>
    <source>
        <strain evidence="2">SpSt-26</strain>
    </source>
</reference>
<evidence type="ECO:0000313" key="2">
    <source>
        <dbReference type="EMBL" id="HEH35828.1"/>
    </source>
</evidence>
<organism evidence="2">
    <name type="scientific">Archaeoglobus fulgidus</name>
    <dbReference type="NCBI Taxonomy" id="2234"/>
    <lineage>
        <taxon>Archaea</taxon>
        <taxon>Methanobacteriati</taxon>
        <taxon>Methanobacteriota</taxon>
        <taxon>Archaeoglobi</taxon>
        <taxon>Archaeoglobales</taxon>
        <taxon>Archaeoglobaceae</taxon>
        <taxon>Archaeoglobus</taxon>
    </lineage>
</organism>
<dbReference type="InterPro" id="IPR015943">
    <property type="entry name" value="WD40/YVTN_repeat-like_dom_sf"/>
</dbReference>
<protein>
    <submittedName>
        <fullName evidence="2">Pyrrolo-quinoline quinone</fullName>
    </submittedName>
</protein>
<dbReference type="InterPro" id="IPR011047">
    <property type="entry name" value="Quinoprotein_ADH-like_sf"/>
</dbReference>